<feature type="domain" description="Amidohydrolase-related" evidence="2">
    <location>
        <begin position="56"/>
        <end position="413"/>
    </location>
</feature>
<proteinExistence type="predicted"/>
<dbReference type="PANTHER" id="PTHR43794">
    <property type="entry name" value="AMINOHYDROLASE SSNA-RELATED"/>
    <property type="match status" value="1"/>
</dbReference>
<evidence type="ECO:0000256" key="1">
    <source>
        <dbReference type="ARBA" id="ARBA00022801"/>
    </source>
</evidence>
<keyword evidence="4" id="KW-1185">Reference proteome</keyword>
<dbReference type="RefSeq" id="WP_062277107.1">
    <property type="nucleotide sequence ID" value="NZ_DF968179.1"/>
</dbReference>
<evidence type="ECO:0000313" key="4">
    <source>
        <dbReference type="Proteomes" id="UP000053370"/>
    </source>
</evidence>
<dbReference type="EMBL" id="DF968179">
    <property type="protein sequence ID" value="GAP39216.1"/>
    <property type="molecule type" value="Genomic_DNA"/>
</dbReference>
<dbReference type="Proteomes" id="UP000053370">
    <property type="component" value="Unassembled WGS sequence"/>
</dbReference>
<dbReference type="PANTHER" id="PTHR43794:SF11">
    <property type="entry name" value="AMIDOHYDROLASE-RELATED DOMAIN-CONTAINING PROTEIN"/>
    <property type="match status" value="1"/>
</dbReference>
<dbReference type="OrthoDB" id="9807210at2"/>
<protein>
    <submittedName>
        <fullName evidence="3">Cytosine/adenosine deaminase</fullName>
    </submittedName>
</protein>
<organism evidence="3">
    <name type="scientific">Flexilinea flocculi</name>
    <dbReference type="NCBI Taxonomy" id="1678840"/>
    <lineage>
        <taxon>Bacteria</taxon>
        <taxon>Bacillati</taxon>
        <taxon>Chloroflexota</taxon>
        <taxon>Anaerolineae</taxon>
        <taxon>Anaerolineales</taxon>
        <taxon>Anaerolineaceae</taxon>
        <taxon>Flexilinea</taxon>
    </lineage>
</organism>
<dbReference type="AlphaFoldDB" id="A0A0K8P9C2"/>
<dbReference type="InterPro" id="IPR032466">
    <property type="entry name" value="Metal_Hydrolase"/>
</dbReference>
<dbReference type="Gene3D" id="3.20.20.140">
    <property type="entry name" value="Metal-dependent hydrolases"/>
    <property type="match status" value="1"/>
</dbReference>
<evidence type="ECO:0000259" key="2">
    <source>
        <dbReference type="Pfam" id="PF01979"/>
    </source>
</evidence>
<dbReference type="STRING" id="1678840.ATC1_11137"/>
<accession>A0A0K8P9C2</accession>
<dbReference type="GO" id="GO:0016810">
    <property type="term" value="F:hydrolase activity, acting on carbon-nitrogen (but not peptide) bonds"/>
    <property type="evidence" value="ECO:0007669"/>
    <property type="project" value="InterPro"/>
</dbReference>
<keyword evidence="1" id="KW-0378">Hydrolase</keyword>
<dbReference type="Pfam" id="PF01979">
    <property type="entry name" value="Amidohydro_1"/>
    <property type="match status" value="1"/>
</dbReference>
<evidence type="ECO:0000313" key="3">
    <source>
        <dbReference type="EMBL" id="GAP39216.1"/>
    </source>
</evidence>
<dbReference type="SUPFAM" id="SSF51556">
    <property type="entry name" value="Metallo-dependent hydrolases"/>
    <property type="match status" value="1"/>
</dbReference>
<sequence length="465" mass="52850">MTSTLIKNAMIALFDRERTFIERGWIFIQNDRIRQIGYDNQNQPEADFVYDLEHHLVMPGFVNIHAHLQQYFRGLYELIGDFYQVNLPLEGYRLDEDMETLGLASAAEFVYGGCTTSLVIYTYPEGFAKAVKKTGNRVYLASDIEEVDLKEMQKGKYSFLPEKGKVAFNRAVHLYEDWEGAAEGRIRTLMCPKATDLVLPETYQKVKEFAKERNLRITTHLAQSVREYQQVMKLYDLSPTEYLANLGILDNQLIAAHCVYTSAQDEMMILDSGASIAQSTFISAPFMRWKDMGIPVGLGTDDMFHDILQMLRSTRQAQQHRSSAVIGIDQMLASDRFTSRLSPYELLEMATIGSAKAIGMDSDIGSLETKKKADLIAVDFNNPLLSPTSDPITSLLLYGNSGNIDYVMVDGKMIKDPSGMINFDLPIALEQAQNRVNLIVDKFFFDFPEQKKRWQKKLSYKEGEA</sequence>
<name>A0A0K8P9C2_9CHLR</name>
<dbReference type="InterPro" id="IPR050287">
    <property type="entry name" value="MTA/SAH_deaminase"/>
</dbReference>
<dbReference type="SUPFAM" id="SSF51338">
    <property type="entry name" value="Composite domain of metallo-dependent hydrolases"/>
    <property type="match status" value="1"/>
</dbReference>
<gene>
    <name evidence="3" type="ORF">ATC1_11137</name>
</gene>
<dbReference type="InterPro" id="IPR011059">
    <property type="entry name" value="Metal-dep_hydrolase_composite"/>
</dbReference>
<reference evidence="3" key="1">
    <citation type="journal article" date="2015" name="Genome Announc.">
        <title>Draft Genome Sequence of Anaerolineae Strain TC1, a Novel Isolate from a Methanogenic Wastewater Treatment System.</title>
        <authorList>
            <person name="Matsuura N."/>
            <person name="Tourlousse D.M."/>
            <person name="Sun L."/>
            <person name="Toyonaga M."/>
            <person name="Kuroda K."/>
            <person name="Ohashi A."/>
            <person name="Cruz R."/>
            <person name="Yamaguchi T."/>
            <person name="Sekiguchi Y."/>
        </authorList>
    </citation>
    <scope>NUCLEOTIDE SEQUENCE [LARGE SCALE GENOMIC DNA]</scope>
    <source>
        <strain evidence="3">TC1</strain>
    </source>
</reference>
<dbReference type="Gene3D" id="2.30.40.10">
    <property type="entry name" value="Urease, subunit C, domain 1"/>
    <property type="match status" value="1"/>
</dbReference>
<dbReference type="InterPro" id="IPR006680">
    <property type="entry name" value="Amidohydro-rel"/>
</dbReference>